<reference evidence="2 3" key="1">
    <citation type="journal article" date="2012" name="Stand. Genomic Sci.">
        <title>Complete genome sequence of the aerobic, heterotroph Marinithermus hydrothermalis type strain (T1(T)) from a deep-sea hydrothermal vent chimney.</title>
        <authorList>
            <person name="Copeland A."/>
            <person name="Gu W."/>
            <person name="Yasawong M."/>
            <person name="Lapidus A."/>
            <person name="Lucas S."/>
            <person name="Deshpande S."/>
            <person name="Pagani I."/>
            <person name="Tapia R."/>
            <person name="Cheng J.F."/>
            <person name="Goodwin L.A."/>
            <person name="Pitluck S."/>
            <person name="Liolios K."/>
            <person name="Ivanova N."/>
            <person name="Mavromatis K."/>
            <person name="Mikhailova N."/>
            <person name="Pati A."/>
            <person name="Chen A."/>
            <person name="Palaniappan K."/>
            <person name="Land M."/>
            <person name="Pan C."/>
            <person name="Brambilla E.M."/>
            <person name="Rohde M."/>
            <person name="Tindall B.J."/>
            <person name="Sikorski J."/>
            <person name="Goker M."/>
            <person name="Detter J.C."/>
            <person name="Bristow J."/>
            <person name="Eisen J.A."/>
            <person name="Markowitz V."/>
            <person name="Hugenholtz P."/>
            <person name="Kyrpides N.C."/>
            <person name="Klenk H.P."/>
            <person name="Woyke T."/>
        </authorList>
    </citation>
    <scope>NUCLEOTIDE SEQUENCE [LARGE SCALE GENOMIC DNA]</scope>
    <source>
        <strain evidence="3">DSM 14884 / JCM 11576 / T1</strain>
    </source>
</reference>
<feature type="transmembrane region" description="Helical" evidence="1">
    <location>
        <begin position="73"/>
        <end position="90"/>
    </location>
</feature>
<dbReference type="KEGG" id="mhd:Marky_1532"/>
<dbReference type="InterPro" id="IPR035168">
    <property type="entry name" value="DUF5317"/>
</dbReference>
<evidence type="ECO:0000256" key="1">
    <source>
        <dbReference type="SAM" id="Phobius"/>
    </source>
</evidence>
<accession>F2NQQ3</accession>
<keyword evidence="3" id="KW-1185">Reference proteome</keyword>
<protein>
    <recommendedName>
        <fullName evidence="4">DUF5317 domain-containing protein</fullName>
    </recommendedName>
</protein>
<dbReference type="EMBL" id="CP002630">
    <property type="protein sequence ID" value="AEB12267.1"/>
    <property type="molecule type" value="Genomic_DNA"/>
</dbReference>
<keyword evidence="1" id="KW-0812">Transmembrane</keyword>
<organism evidence="2 3">
    <name type="scientific">Marinithermus hydrothermalis (strain DSM 14884 / JCM 11576 / T1)</name>
    <dbReference type="NCBI Taxonomy" id="869210"/>
    <lineage>
        <taxon>Bacteria</taxon>
        <taxon>Thermotogati</taxon>
        <taxon>Deinococcota</taxon>
        <taxon>Deinococci</taxon>
        <taxon>Thermales</taxon>
        <taxon>Thermaceae</taxon>
        <taxon>Marinithermus</taxon>
    </lineage>
</organism>
<evidence type="ECO:0000313" key="3">
    <source>
        <dbReference type="Proteomes" id="UP000007030"/>
    </source>
</evidence>
<gene>
    <name evidence="2" type="ordered locus">Marky_1532</name>
</gene>
<dbReference type="eggNOG" id="ENOG5032SU7">
    <property type="taxonomic scope" value="Bacteria"/>
</dbReference>
<dbReference type="STRING" id="869210.Marky_1532"/>
<dbReference type="HOGENOM" id="CLU_116594_0_0_0"/>
<proteinExistence type="predicted"/>
<keyword evidence="1" id="KW-0472">Membrane</keyword>
<feature type="transmembrane region" description="Helical" evidence="1">
    <location>
        <begin position="146"/>
        <end position="167"/>
    </location>
</feature>
<name>F2NQQ3_MARHT</name>
<dbReference type="Proteomes" id="UP000007030">
    <property type="component" value="Chromosome"/>
</dbReference>
<evidence type="ECO:0008006" key="4">
    <source>
        <dbReference type="Google" id="ProtNLM"/>
    </source>
</evidence>
<evidence type="ECO:0000313" key="2">
    <source>
        <dbReference type="EMBL" id="AEB12267.1"/>
    </source>
</evidence>
<dbReference type="AlphaFoldDB" id="F2NQQ3"/>
<dbReference type="Pfam" id="PF17248">
    <property type="entry name" value="DUF5317"/>
    <property type="match status" value="1"/>
</dbReference>
<keyword evidence="1" id="KW-1133">Transmembrane helix</keyword>
<feature type="transmembrane region" description="Helical" evidence="1">
    <location>
        <begin position="21"/>
        <end position="40"/>
    </location>
</feature>
<sequence length="176" mass="18337">MVLALLIGVRIQDLGRIDLRAPWAFIAAALAEGGLAYATYQGLLSPSLSGPLAKTLVVGFVGYGIYANRGLKSLWLVLTGLGLNLAVMAANGGHMPVSATALQAAGIGHWVPLLETTRDGVHTLLTPTTPLGFLGDTIPLSFMRKVISPGDVFILLGIIGVVVEGGLRAKKTRLQA</sequence>
<feature type="transmembrane region" description="Helical" evidence="1">
    <location>
        <begin position="46"/>
        <end position="66"/>
    </location>
</feature>